<dbReference type="EMBL" id="BARV01015763">
    <property type="protein sequence ID" value="GAI32423.1"/>
    <property type="molecule type" value="Genomic_DNA"/>
</dbReference>
<protein>
    <submittedName>
        <fullName evidence="1">Uncharacterized protein</fullName>
    </submittedName>
</protein>
<feature type="non-terminal residue" evidence="1">
    <location>
        <position position="90"/>
    </location>
</feature>
<comment type="caution">
    <text evidence="1">The sequence shown here is derived from an EMBL/GenBank/DDBJ whole genome shotgun (WGS) entry which is preliminary data.</text>
</comment>
<sequence>MVIICVTDDPYKRDFYHWVLQGHWEGGLAPVDEGFEWNVEDGPIKSISIGYPKTPFWYELGNKPEYLSSRKIYYYRAWHTYYDGEELVKY</sequence>
<name>X1MM96_9ZZZZ</name>
<reference evidence="1" key="1">
    <citation type="journal article" date="2014" name="Front. Microbiol.">
        <title>High frequency of phylogenetically diverse reductive dehalogenase-homologous genes in deep subseafloor sedimentary metagenomes.</title>
        <authorList>
            <person name="Kawai M."/>
            <person name="Futagami T."/>
            <person name="Toyoda A."/>
            <person name="Takaki Y."/>
            <person name="Nishi S."/>
            <person name="Hori S."/>
            <person name="Arai W."/>
            <person name="Tsubouchi T."/>
            <person name="Morono Y."/>
            <person name="Uchiyama I."/>
            <person name="Ito T."/>
            <person name="Fujiyama A."/>
            <person name="Inagaki F."/>
            <person name="Takami H."/>
        </authorList>
    </citation>
    <scope>NUCLEOTIDE SEQUENCE</scope>
    <source>
        <strain evidence="1">Expedition CK06-06</strain>
    </source>
</reference>
<organism evidence="1">
    <name type="scientific">marine sediment metagenome</name>
    <dbReference type="NCBI Taxonomy" id="412755"/>
    <lineage>
        <taxon>unclassified sequences</taxon>
        <taxon>metagenomes</taxon>
        <taxon>ecological metagenomes</taxon>
    </lineage>
</organism>
<accession>X1MM96</accession>
<proteinExistence type="predicted"/>
<dbReference type="AlphaFoldDB" id="X1MM96"/>
<evidence type="ECO:0000313" key="1">
    <source>
        <dbReference type="EMBL" id="GAI32423.1"/>
    </source>
</evidence>
<gene>
    <name evidence="1" type="ORF">S06H3_27194</name>
</gene>